<dbReference type="Proteomes" id="UP001185092">
    <property type="component" value="Unassembled WGS sequence"/>
</dbReference>
<comment type="caution">
    <text evidence="2">The sequence shown here is derived from an EMBL/GenBank/DDBJ whole genome shotgun (WGS) entry which is preliminary data.</text>
</comment>
<sequence>MKIGEVSTYLIWVGLSCMYCNEMKSRKRADKSSAGAGAIGKAPPSHSSLTPLQAILSPSLFMVSSVKKASQGTQGFVFFFEDYSGVNYVAKLDENGHALEKEYVWGTFINQLGVDHLDAPQMLMMARYSQEYSELTRAMERFNMASHDAESADVLEQLKSYKGENLLLMKKVSGVPYDLDPFNRPPELDCPESVPFYFSQMMGALAMIDLLIGNSDRILAGDFNPGNMLFDVETGGLNLIDNSSSLMNQKYAIFKQEPHKVGKPLEESENSNFSGSWDTCNFKPVKSTKYVLDAKAEEDSLKAFGGDYSPKERAKFKQTSEWQDAGKDNPLEKSSEPINPFAEEKENARSRAVYLEKSLKTLSSSVLQCLDILNPRIVERSPMASFVEKQFAELWEVSMNPKEIDLGATDAFIHVVSKTRDPKFVDELVCSTSSPEVLGILRNILQLVAPYQDKRSFDKLKSDFEKRKKQIVNKNAGKKGGLFGFRR</sequence>
<dbReference type="PROSITE" id="PS51257">
    <property type="entry name" value="PROKAR_LIPOPROTEIN"/>
    <property type="match status" value="1"/>
</dbReference>
<dbReference type="AlphaFoldDB" id="A0AAE4BU02"/>
<evidence type="ECO:0000256" key="1">
    <source>
        <dbReference type="SAM" id="MobiDB-lite"/>
    </source>
</evidence>
<evidence type="ECO:0000313" key="2">
    <source>
        <dbReference type="EMBL" id="MDR6240490.1"/>
    </source>
</evidence>
<gene>
    <name evidence="2" type="ORF">HNQ88_003566</name>
</gene>
<organism evidence="2 3">
    <name type="scientific">Aureibacter tunicatorum</name>
    <dbReference type="NCBI Taxonomy" id="866807"/>
    <lineage>
        <taxon>Bacteria</taxon>
        <taxon>Pseudomonadati</taxon>
        <taxon>Bacteroidota</taxon>
        <taxon>Cytophagia</taxon>
        <taxon>Cytophagales</taxon>
        <taxon>Persicobacteraceae</taxon>
        <taxon>Aureibacter</taxon>
    </lineage>
</organism>
<evidence type="ECO:0000313" key="3">
    <source>
        <dbReference type="Proteomes" id="UP001185092"/>
    </source>
</evidence>
<keyword evidence="3" id="KW-1185">Reference proteome</keyword>
<dbReference type="RefSeq" id="WP_309940468.1">
    <property type="nucleotide sequence ID" value="NZ_AP025306.1"/>
</dbReference>
<dbReference type="EMBL" id="JAVDQD010000005">
    <property type="protein sequence ID" value="MDR6240490.1"/>
    <property type="molecule type" value="Genomic_DNA"/>
</dbReference>
<proteinExistence type="predicted"/>
<reference evidence="2" key="1">
    <citation type="submission" date="2023-07" db="EMBL/GenBank/DDBJ databases">
        <title>Genomic Encyclopedia of Type Strains, Phase IV (KMG-IV): sequencing the most valuable type-strain genomes for metagenomic binning, comparative biology and taxonomic classification.</title>
        <authorList>
            <person name="Goeker M."/>
        </authorList>
    </citation>
    <scope>NUCLEOTIDE SEQUENCE</scope>
    <source>
        <strain evidence="2">DSM 26174</strain>
    </source>
</reference>
<protein>
    <submittedName>
        <fullName evidence="2">Uncharacterized protein</fullName>
    </submittedName>
</protein>
<name>A0AAE4BU02_9BACT</name>
<accession>A0AAE4BU02</accession>
<feature type="compositionally biased region" description="Basic and acidic residues" evidence="1">
    <location>
        <begin position="324"/>
        <end position="335"/>
    </location>
</feature>
<feature type="region of interest" description="Disordered" evidence="1">
    <location>
        <begin position="312"/>
        <end position="344"/>
    </location>
</feature>